<dbReference type="CDD" id="cd03801">
    <property type="entry name" value="GT4_PimA-like"/>
    <property type="match status" value="1"/>
</dbReference>
<evidence type="ECO:0000313" key="3">
    <source>
        <dbReference type="Proteomes" id="UP000264062"/>
    </source>
</evidence>
<proteinExistence type="predicted"/>
<feature type="domain" description="Glycosyl transferase family 1" evidence="1">
    <location>
        <begin position="197"/>
        <end position="365"/>
    </location>
</feature>
<dbReference type="Pfam" id="PF00534">
    <property type="entry name" value="Glycos_transf_1"/>
    <property type="match status" value="1"/>
</dbReference>
<accession>A0A350HAE4</accession>
<name>A0A350HAE4_UNCW3</name>
<dbReference type="PANTHER" id="PTHR45947">
    <property type="entry name" value="SULFOQUINOVOSYL TRANSFERASE SQD2"/>
    <property type="match status" value="1"/>
</dbReference>
<evidence type="ECO:0000313" key="2">
    <source>
        <dbReference type="EMBL" id="HAV92510.1"/>
    </source>
</evidence>
<sequence length="387" mass="43915">MNILHITTAFQRNKDDIITPWLVNLLKEQSKEDSVFVLTSGYCNISSKQRIGKIEIHRFNYAPKRQMKITHDMTIQDYIQKNPLSIMLLPVFFISGIIKCAQLVKKKNIDTIIVHWPFPLFFIALPAKNIFKKKIVSVFYGAELKLFKNKFKRIRFIFKYICKSSSSVVAISNATADEVKELSGLSKVTVIPYGVKIKEWRENKKENLILTVGRQVERKGTEYLIKAMNLIESSYKLVIVGNGPLLNDLKKIATSENLSDRVIFTGWISDEALVEYYKKAKIFVLPAVYDSRGDTEGLGMVLVEAMMHGAVCVATGIGGITDIIKDGETGLFSKEKNPKDIAEKINMLIINSQMYSDIKNSAYKRAVNVFSLDSVNSKYRETIKSVQ</sequence>
<protein>
    <recommendedName>
        <fullName evidence="1">Glycosyl transferase family 1 domain-containing protein</fullName>
    </recommendedName>
</protein>
<dbReference type="Gene3D" id="3.40.50.2000">
    <property type="entry name" value="Glycogen Phosphorylase B"/>
    <property type="match status" value="2"/>
</dbReference>
<organism evidence="2 3">
    <name type="scientific">candidate division WOR-3 bacterium</name>
    <dbReference type="NCBI Taxonomy" id="2052148"/>
    <lineage>
        <taxon>Bacteria</taxon>
        <taxon>Bacteria division WOR-3</taxon>
    </lineage>
</organism>
<dbReference type="InterPro" id="IPR001296">
    <property type="entry name" value="Glyco_trans_1"/>
</dbReference>
<dbReference type="AlphaFoldDB" id="A0A350HAE4"/>
<reference evidence="2 3" key="1">
    <citation type="journal article" date="2018" name="Nat. Biotechnol.">
        <title>A standardized bacterial taxonomy based on genome phylogeny substantially revises the tree of life.</title>
        <authorList>
            <person name="Parks D.H."/>
            <person name="Chuvochina M."/>
            <person name="Waite D.W."/>
            <person name="Rinke C."/>
            <person name="Skarshewski A."/>
            <person name="Chaumeil P.A."/>
            <person name="Hugenholtz P."/>
        </authorList>
    </citation>
    <scope>NUCLEOTIDE SEQUENCE [LARGE SCALE GENOMIC DNA]</scope>
    <source>
        <strain evidence="2">UBA9956</strain>
    </source>
</reference>
<dbReference type="Proteomes" id="UP000264062">
    <property type="component" value="Unassembled WGS sequence"/>
</dbReference>
<dbReference type="PANTHER" id="PTHR45947:SF3">
    <property type="entry name" value="SULFOQUINOVOSYL TRANSFERASE SQD2"/>
    <property type="match status" value="1"/>
</dbReference>
<gene>
    <name evidence="2" type="ORF">DCW38_04940</name>
</gene>
<dbReference type="EMBL" id="DMZY01000144">
    <property type="protein sequence ID" value="HAV92510.1"/>
    <property type="molecule type" value="Genomic_DNA"/>
</dbReference>
<evidence type="ECO:0000259" key="1">
    <source>
        <dbReference type="Pfam" id="PF00534"/>
    </source>
</evidence>
<dbReference type="GO" id="GO:0016757">
    <property type="term" value="F:glycosyltransferase activity"/>
    <property type="evidence" value="ECO:0007669"/>
    <property type="project" value="InterPro"/>
</dbReference>
<comment type="caution">
    <text evidence="2">The sequence shown here is derived from an EMBL/GenBank/DDBJ whole genome shotgun (WGS) entry which is preliminary data.</text>
</comment>
<dbReference type="InterPro" id="IPR050194">
    <property type="entry name" value="Glycosyltransferase_grp1"/>
</dbReference>
<dbReference type="SUPFAM" id="SSF53756">
    <property type="entry name" value="UDP-Glycosyltransferase/glycogen phosphorylase"/>
    <property type="match status" value="1"/>
</dbReference>